<dbReference type="PANTHER" id="PTHR11091">
    <property type="entry name" value="OXIDOREDUCTASE-RELATED"/>
    <property type="match status" value="1"/>
</dbReference>
<dbReference type="PANTHER" id="PTHR11091:SF0">
    <property type="entry name" value="MALATE DEHYDROGENASE"/>
    <property type="match status" value="1"/>
</dbReference>
<reference evidence="1" key="1">
    <citation type="submission" date="2021-06" db="EMBL/GenBank/DDBJ databases">
        <authorList>
            <person name="Hodson N. C."/>
            <person name="Mongue J. A."/>
            <person name="Jaron S. K."/>
        </authorList>
    </citation>
    <scope>NUCLEOTIDE SEQUENCE</scope>
</reference>
<dbReference type="InterPro" id="IPR003767">
    <property type="entry name" value="Malate/L-lactate_DH-like"/>
</dbReference>
<gene>
    <name evidence="1" type="ORF">AFUS01_LOCUS13822</name>
</gene>
<name>A0A8J2JVL2_9HEXA</name>
<dbReference type="EMBL" id="CAJVCH010114392">
    <property type="protein sequence ID" value="CAG7724823.1"/>
    <property type="molecule type" value="Genomic_DNA"/>
</dbReference>
<evidence type="ECO:0008006" key="3">
    <source>
        <dbReference type="Google" id="ProtNLM"/>
    </source>
</evidence>
<dbReference type="Pfam" id="PF02615">
    <property type="entry name" value="Ldh_2"/>
    <property type="match status" value="1"/>
</dbReference>
<dbReference type="OrthoDB" id="7881616at2759"/>
<comment type="caution">
    <text evidence="1">The sequence shown here is derived from an EMBL/GenBank/DDBJ whole genome shotgun (WGS) entry which is preliminary data.</text>
</comment>
<sequence length="387" mass="41086">MFGSTWNCVRRCGLQAPSVWRSLGTSSGEAVPGTLIPKEEVKRFVSDCMVKIGTPVNNAEALAEVLISADYRGHYSHGLNRLDLYVKDVSSKVCDSEVTPTIVKESAATGFINGNNGLGPVVGNFCMQLAIKKAKEAGVGWVVANNSNHYGIAGYYSLQAMEQKLIGMSFTNTSPFMVPTRSKVPALGTNPITVAAAGLGNDQFVLDMATTAVAVGKIELQRRKGEKIPYGWAQDKEGAVTTDSVAAMDASCLMPLGGTEINSGYKGYGLGLMVELFCGILAGSAYGPNIRKWMTATTPANLGQCFVAVDPSCFAPGFEERLSDIISQIKNLTPVDSSNPVLIAGEPEVSHMNKVDAAGGIRYHINQINASKTMARDLGVQEMKSAA</sequence>
<protein>
    <recommendedName>
        <fullName evidence="3">Malate dehydrogenase</fullName>
    </recommendedName>
</protein>
<keyword evidence="2" id="KW-1185">Reference proteome</keyword>
<dbReference type="GO" id="GO:0016491">
    <property type="term" value="F:oxidoreductase activity"/>
    <property type="evidence" value="ECO:0007669"/>
    <property type="project" value="InterPro"/>
</dbReference>
<accession>A0A8J2JVL2</accession>
<proteinExistence type="predicted"/>
<evidence type="ECO:0000313" key="1">
    <source>
        <dbReference type="EMBL" id="CAG7724823.1"/>
    </source>
</evidence>
<evidence type="ECO:0000313" key="2">
    <source>
        <dbReference type="Proteomes" id="UP000708208"/>
    </source>
</evidence>
<organism evidence="1 2">
    <name type="scientific">Allacma fusca</name>
    <dbReference type="NCBI Taxonomy" id="39272"/>
    <lineage>
        <taxon>Eukaryota</taxon>
        <taxon>Metazoa</taxon>
        <taxon>Ecdysozoa</taxon>
        <taxon>Arthropoda</taxon>
        <taxon>Hexapoda</taxon>
        <taxon>Collembola</taxon>
        <taxon>Symphypleona</taxon>
        <taxon>Sminthuridae</taxon>
        <taxon>Allacma</taxon>
    </lineage>
</organism>
<dbReference type="Proteomes" id="UP000708208">
    <property type="component" value="Unassembled WGS sequence"/>
</dbReference>
<dbReference type="AlphaFoldDB" id="A0A8J2JVL2"/>